<dbReference type="Proteomes" id="UP000526734">
    <property type="component" value="Unassembled WGS sequence"/>
</dbReference>
<evidence type="ECO:0000313" key="2">
    <source>
        <dbReference type="Proteomes" id="UP000526734"/>
    </source>
</evidence>
<gene>
    <name evidence="1" type="ORF">H4281_12660</name>
</gene>
<comment type="caution">
    <text evidence="1">The sequence shown here is derived from an EMBL/GenBank/DDBJ whole genome shotgun (WGS) entry which is preliminary data.</text>
</comment>
<reference evidence="1 2" key="1">
    <citation type="submission" date="2020-08" db="EMBL/GenBank/DDBJ databases">
        <title>Amycolatopsis sp. nov. DR6-1 isolated from Dendrobium heterocarpum.</title>
        <authorList>
            <person name="Tedsree N."/>
            <person name="Kuncharoen N."/>
            <person name="Likhitwitayawuid K."/>
            <person name="Tanasupawat S."/>
        </authorList>
    </citation>
    <scope>NUCLEOTIDE SEQUENCE [LARGE SCALE GENOMIC DNA]</scope>
    <source>
        <strain evidence="1 2">DR6-1</strain>
    </source>
</reference>
<organism evidence="1 2">
    <name type="scientific">Amycolatopsis dendrobii</name>
    <dbReference type="NCBI Taxonomy" id="2760662"/>
    <lineage>
        <taxon>Bacteria</taxon>
        <taxon>Bacillati</taxon>
        <taxon>Actinomycetota</taxon>
        <taxon>Actinomycetes</taxon>
        <taxon>Pseudonocardiales</taxon>
        <taxon>Pseudonocardiaceae</taxon>
        <taxon>Amycolatopsis</taxon>
    </lineage>
</organism>
<accession>A0A7W3ZA15</accession>
<protein>
    <submittedName>
        <fullName evidence="1">Uncharacterized protein</fullName>
    </submittedName>
</protein>
<name>A0A7W3ZA15_9PSEU</name>
<proteinExistence type="predicted"/>
<dbReference type="EMBL" id="JACGZW010000004">
    <property type="protein sequence ID" value="MBB1153986.1"/>
    <property type="molecule type" value="Genomic_DNA"/>
</dbReference>
<dbReference type="AlphaFoldDB" id="A0A7W3ZA15"/>
<evidence type="ECO:0000313" key="1">
    <source>
        <dbReference type="EMBL" id="MBB1153986.1"/>
    </source>
</evidence>
<dbReference type="RefSeq" id="WP_182891076.1">
    <property type="nucleotide sequence ID" value="NZ_JACGZW010000004.1"/>
</dbReference>
<keyword evidence="2" id="KW-1185">Reference proteome</keyword>
<sequence>MATHQRTRIDGTVELWQYTFWPVPIPTPRWLDTHPHHRWWTARLDRGLSRLGLIRLRCARCKASAWDHSALDYPDPCT</sequence>